<dbReference type="EMBL" id="WWNR01000002">
    <property type="protein sequence ID" value="MZQ88370.1"/>
    <property type="molecule type" value="Genomic_DNA"/>
</dbReference>
<accession>A0A6L8VGN0</accession>
<reference evidence="1 2" key="1">
    <citation type="submission" date="2020-01" db="EMBL/GenBank/DDBJ databases">
        <title>Frigidibacter albus SP32T (=CGMCC 1.13995T).</title>
        <authorList>
            <person name="Liao X."/>
        </authorList>
    </citation>
    <scope>NUCLEOTIDE SEQUENCE [LARGE SCALE GENOMIC DNA]</scope>
    <source>
        <strain evidence="1 2">SP32</strain>
    </source>
</reference>
<sequence length="72" mass="8071">MAYTAHHDTFTPTTGFKAFLARIGAAFARYAERQSRSDQIAKLDALSDAELAKLGLTRDGIVHHVFRDKMYV</sequence>
<gene>
    <name evidence="1" type="ORF">GS660_04560</name>
</gene>
<dbReference type="OrthoDB" id="7867799at2"/>
<comment type="caution">
    <text evidence="1">The sequence shown here is derived from an EMBL/GenBank/DDBJ whole genome shotgun (WGS) entry which is preliminary data.</text>
</comment>
<evidence type="ECO:0000313" key="1">
    <source>
        <dbReference type="EMBL" id="MZQ88370.1"/>
    </source>
</evidence>
<dbReference type="RefSeq" id="WP_161343850.1">
    <property type="nucleotide sequence ID" value="NZ_BMGW01000002.1"/>
</dbReference>
<dbReference type="Proteomes" id="UP000477083">
    <property type="component" value="Unassembled WGS sequence"/>
</dbReference>
<name>A0A6L8VGN0_9RHOB</name>
<organism evidence="1 2">
    <name type="scientific">Frigidibacter albus</name>
    <dbReference type="NCBI Taxonomy" id="1465486"/>
    <lineage>
        <taxon>Bacteria</taxon>
        <taxon>Pseudomonadati</taxon>
        <taxon>Pseudomonadota</taxon>
        <taxon>Alphaproteobacteria</taxon>
        <taxon>Rhodobacterales</taxon>
        <taxon>Paracoccaceae</taxon>
        <taxon>Frigidibacter</taxon>
    </lineage>
</organism>
<evidence type="ECO:0000313" key="2">
    <source>
        <dbReference type="Proteomes" id="UP000477083"/>
    </source>
</evidence>
<keyword evidence="2" id="KW-1185">Reference proteome</keyword>
<dbReference type="AlphaFoldDB" id="A0A6L8VGN0"/>
<proteinExistence type="predicted"/>
<protein>
    <submittedName>
        <fullName evidence="1">DUF1127 domain-containing protein</fullName>
    </submittedName>
</protein>